<gene>
    <name evidence="2" type="ORF">EZS28_053264</name>
</gene>
<feature type="compositionally biased region" description="Low complexity" evidence="1">
    <location>
        <begin position="42"/>
        <end position="55"/>
    </location>
</feature>
<sequence length="103" mass="12061">MQTRSRTKQQMDAIQAINEDGDEPGTLTREEINGQVELWEKNNNSTDNSVDSNGNKNMKSSLSNMMTMMLAAEEERIEEERIKTEREILKKEKLSQKRKKWKK</sequence>
<evidence type="ECO:0000256" key="1">
    <source>
        <dbReference type="SAM" id="MobiDB-lite"/>
    </source>
</evidence>
<evidence type="ECO:0000313" key="3">
    <source>
        <dbReference type="Proteomes" id="UP000324800"/>
    </source>
</evidence>
<proteinExistence type="predicted"/>
<reference evidence="2 3" key="1">
    <citation type="submission" date="2019-03" db="EMBL/GenBank/DDBJ databases">
        <title>Single cell metagenomics reveals metabolic interactions within the superorganism composed of flagellate Streblomastix strix and complex community of Bacteroidetes bacteria on its surface.</title>
        <authorList>
            <person name="Treitli S.C."/>
            <person name="Kolisko M."/>
            <person name="Husnik F."/>
            <person name="Keeling P."/>
            <person name="Hampl V."/>
        </authorList>
    </citation>
    <scope>NUCLEOTIDE SEQUENCE [LARGE SCALE GENOMIC DNA]</scope>
    <source>
        <strain evidence="2">ST1C</strain>
    </source>
</reference>
<dbReference type="AlphaFoldDB" id="A0A5J4RG14"/>
<feature type="region of interest" description="Disordered" evidence="1">
    <location>
        <begin position="40"/>
        <end position="60"/>
    </location>
</feature>
<dbReference type="EMBL" id="SNRW01042387">
    <property type="protein sequence ID" value="KAA6332548.1"/>
    <property type="molecule type" value="Genomic_DNA"/>
</dbReference>
<comment type="caution">
    <text evidence="2">The sequence shown here is derived from an EMBL/GenBank/DDBJ whole genome shotgun (WGS) entry which is preliminary data.</text>
</comment>
<accession>A0A5J4RG14</accession>
<feature type="compositionally biased region" description="Polar residues" evidence="1">
    <location>
        <begin position="1"/>
        <end position="12"/>
    </location>
</feature>
<name>A0A5J4RG14_9EUKA</name>
<dbReference type="Proteomes" id="UP000324800">
    <property type="component" value="Unassembled WGS sequence"/>
</dbReference>
<protein>
    <submittedName>
        <fullName evidence="2">Uncharacterized protein</fullName>
    </submittedName>
</protein>
<feature type="non-terminal residue" evidence="2">
    <location>
        <position position="103"/>
    </location>
</feature>
<feature type="region of interest" description="Disordered" evidence="1">
    <location>
        <begin position="1"/>
        <end position="27"/>
    </location>
</feature>
<evidence type="ECO:0000313" key="2">
    <source>
        <dbReference type="EMBL" id="KAA6332548.1"/>
    </source>
</evidence>
<organism evidence="2 3">
    <name type="scientific">Streblomastix strix</name>
    <dbReference type="NCBI Taxonomy" id="222440"/>
    <lineage>
        <taxon>Eukaryota</taxon>
        <taxon>Metamonada</taxon>
        <taxon>Preaxostyla</taxon>
        <taxon>Oxymonadida</taxon>
        <taxon>Streblomastigidae</taxon>
        <taxon>Streblomastix</taxon>
    </lineage>
</organism>